<dbReference type="InterPro" id="IPR036047">
    <property type="entry name" value="F-box-like_dom_sf"/>
</dbReference>
<dbReference type="EMBL" id="JACAZI010000007">
    <property type="protein sequence ID" value="KAF7355910.1"/>
    <property type="molecule type" value="Genomic_DNA"/>
</dbReference>
<dbReference type="InterPro" id="IPR001810">
    <property type="entry name" value="F-box_dom"/>
</dbReference>
<dbReference type="CDD" id="cd09917">
    <property type="entry name" value="F-box_SF"/>
    <property type="match status" value="1"/>
</dbReference>
<gene>
    <name evidence="2" type="ORF">MVEN_00920000</name>
</gene>
<keyword evidence="3" id="KW-1185">Reference proteome</keyword>
<protein>
    <submittedName>
        <fullName evidence="2">F-box domain-containing protein</fullName>
    </submittedName>
</protein>
<comment type="caution">
    <text evidence="2">The sequence shown here is derived from an EMBL/GenBank/DDBJ whole genome shotgun (WGS) entry which is preliminary data.</text>
</comment>
<name>A0A8H6YD94_9AGAR</name>
<dbReference type="PROSITE" id="PS50181">
    <property type="entry name" value="FBOX"/>
    <property type="match status" value="1"/>
</dbReference>
<evidence type="ECO:0000313" key="2">
    <source>
        <dbReference type="EMBL" id="KAF7355910.1"/>
    </source>
</evidence>
<sequence>MFTLFRKRNILAGKNLEYPEAIVALAWVPQDILAEICWNLGPQELYSLSRTCKSLRVFLTSRSNAGPIWHHAIQKAVADGSLPPPSPYVECELRWAHLIFGNFCSICFIDFEDPVPGVGVLWQFNARYCSSCLPSQVQTRLPRELERCIPRHEWWGLFPHISQPRIHAPLYSSKQLSTFTKHYSSLRTSKDREAYMSWQRAQTLAISAHAVACYNWEKTIPQVKSTAAALTRSGRRQDPRDHVAA</sequence>
<feature type="domain" description="F-box" evidence="1">
    <location>
        <begin position="22"/>
        <end position="72"/>
    </location>
</feature>
<evidence type="ECO:0000259" key="1">
    <source>
        <dbReference type="PROSITE" id="PS50181"/>
    </source>
</evidence>
<dbReference type="AlphaFoldDB" id="A0A8H6YD94"/>
<accession>A0A8H6YD94</accession>
<evidence type="ECO:0000313" key="3">
    <source>
        <dbReference type="Proteomes" id="UP000620124"/>
    </source>
</evidence>
<dbReference type="Proteomes" id="UP000620124">
    <property type="component" value="Unassembled WGS sequence"/>
</dbReference>
<reference evidence="2" key="1">
    <citation type="submission" date="2020-05" db="EMBL/GenBank/DDBJ databases">
        <title>Mycena genomes resolve the evolution of fungal bioluminescence.</title>
        <authorList>
            <person name="Tsai I.J."/>
        </authorList>
    </citation>
    <scope>NUCLEOTIDE SEQUENCE</scope>
    <source>
        <strain evidence="2">CCC161011</strain>
    </source>
</reference>
<dbReference type="SUPFAM" id="SSF81383">
    <property type="entry name" value="F-box domain"/>
    <property type="match status" value="1"/>
</dbReference>
<proteinExistence type="predicted"/>
<organism evidence="2 3">
    <name type="scientific">Mycena venus</name>
    <dbReference type="NCBI Taxonomy" id="2733690"/>
    <lineage>
        <taxon>Eukaryota</taxon>
        <taxon>Fungi</taxon>
        <taxon>Dikarya</taxon>
        <taxon>Basidiomycota</taxon>
        <taxon>Agaricomycotina</taxon>
        <taxon>Agaricomycetes</taxon>
        <taxon>Agaricomycetidae</taxon>
        <taxon>Agaricales</taxon>
        <taxon>Marasmiineae</taxon>
        <taxon>Mycenaceae</taxon>
        <taxon>Mycena</taxon>
    </lineage>
</organism>
<dbReference type="OrthoDB" id="2322499at2759"/>